<dbReference type="PROSITE" id="PS00018">
    <property type="entry name" value="EF_HAND_1"/>
    <property type="match status" value="4"/>
</dbReference>
<dbReference type="GO" id="GO:0004674">
    <property type="term" value="F:protein serine/threonine kinase activity"/>
    <property type="evidence" value="ECO:0007669"/>
    <property type="project" value="UniProtKB-KW"/>
</dbReference>
<dbReference type="SMART" id="SM00220">
    <property type="entry name" value="S_TKc"/>
    <property type="match status" value="1"/>
</dbReference>
<feature type="binding site" evidence="16">
    <location>
        <position position="391"/>
    </location>
    <ligand>
        <name>ATP</name>
        <dbReference type="ChEBI" id="CHEBI:30616"/>
    </ligand>
</feature>
<dbReference type="InterPro" id="IPR008271">
    <property type="entry name" value="Ser/Thr_kinase_AS"/>
</dbReference>
<keyword evidence="7" id="KW-0677">Repeat</keyword>
<evidence type="ECO:0000256" key="12">
    <source>
        <dbReference type="ARBA" id="ARBA00022989"/>
    </source>
</evidence>
<dbReference type="SMART" id="SM00054">
    <property type="entry name" value="EFh"/>
    <property type="match status" value="4"/>
</dbReference>
<sequence>MDSSPPHEESAPPTDAAPPTSSPPRTPSSPLDSSPPPSSSSPPPSSPPPASSSPPPSSPPPKSTSPPPPQSSSPPPPQSSSPPPASPPREPTPSSPVRSPPPTSSPPPALSPPPHVQNPEPPPAPQSHGNSSPPQSPEPKKGSSSSSPPSSNSPGDEGGGGNSPPSPTSKSSDNSPPSPASVTPKDSPPSPAALSPSNSPSSDSPSNSSTPTSVIQWSPPPPSSNGAQSSLNPPSSQVPSNHSSGNRSTESPKPAGGNSNGTAETVAIGIVIVLFLVGIIGAVAWCIRKRKKKNSVHCSGYVNPISACSSPKSESALLKVNESTPERNGTSSNFLNSPADPGGFNSAKTWFTYQELAEATNDFSANNELGKGGFGSVYKGYLADGRYVAVKQLNIGGSQGEREFRAEVEIISRIHHRHLVSLVGYCISENKRLLVYDYVSNNTLYFHLHAQGRPVMNWPTRVKIAVGAARGIAYLHEDCYPRIIHRDIKSSNILLDDNFEAHVADFGLAKLAQDAESHITTRVVGTFGYMAPEYASTGKLTEKSDVYSFGVVLLELITGRNSVDTSQPSGQENLVEWARPLLSRALQKEEFDLLADPCLEKNYVGTEMFRMIEAAASCVRHSSAKRPAMGQIMRAFDGMAIQDLSNGMKVGESAMHSAALRSTEISWFRKMAFVMTTLKSDQLKQLKDIFMRFDLDGDGSLTQLELAALLRSLGLKPGCGDQLHVLLAKIDHNGNGSIEFDELVDAIMPDMNEDILINQDQLMELFQSFDRDGNGYITAAELAGQMSKMGHPLTYRELSNLMQEADANGDGVISFNEFASILGKSATDFLGLNTVSESVA</sequence>
<dbReference type="InterPro" id="IPR017441">
    <property type="entry name" value="Protein_kinase_ATP_BS"/>
</dbReference>
<feature type="transmembrane region" description="Helical" evidence="18">
    <location>
        <begin position="266"/>
        <end position="287"/>
    </location>
</feature>
<dbReference type="GO" id="GO:0005509">
    <property type="term" value="F:calcium ion binding"/>
    <property type="evidence" value="ECO:0007669"/>
    <property type="project" value="InterPro"/>
</dbReference>
<evidence type="ECO:0000256" key="4">
    <source>
        <dbReference type="ARBA" id="ARBA00022527"/>
    </source>
</evidence>
<dbReference type="GO" id="GO:0043226">
    <property type="term" value="C:organelle"/>
    <property type="evidence" value="ECO:0007669"/>
    <property type="project" value="UniProtKB-ARBA"/>
</dbReference>
<dbReference type="PROSITE" id="PS50222">
    <property type="entry name" value="EF_HAND_2"/>
    <property type="match status" value="4"/>
</dbReference>
<feature type="compositionally biased region" description="Basic and acidic residues" evidence="17">
    <location>
        <begin position="1"/>
        <end position="10"/>
    </location>
</feature>
<dbReference type="AlphaFoldDB" id="A0AAN8TP20"/>
<proteinExistence type="predicted"/>
<comment type="subcellular location">
    <subcellularLocation>
        <location evidence="1">Cell membrane</location>
        <topology evidence="1">Single-pass membrane protein</topology>
    </subcellularLocation>
</comment>
<dbReference type="InterPro" id="IPR001245">
    <property type="entry name" value="Ser-Thr/Tyr_kinase_cat_dom"/>
</dbReference>
<evidence type="ECO:0000256" key="7">
    <source>
        <dbReference type="ARBA" id="ARBA00022737"/>
    </source>
</evidence>
<keyword evidence="3" id="KW-1003">Cell membrane</keyword>
<dbReference type="InterPro" id="IPR047117">
    <property type="entry name" value="PERK1-13-like"/>
</dbReference>
<dbReference type="InterPro" id="IPR018247">
    <property type="entry name" value="EF_Hand_1_Ca_BS"/>
</dbReference>
<keyword evidence="12 18" id="KW-1133">Transmembrane helix</keyword>
<dbReference type="Proteomes" id="UP001371456">
    <property type="component" value="Unassembled WGS sequence"/>
</dbReference>
<dbReference type="PANTHER" id="PTHR47982">
    <property type="entry name" value="PROLINE-RICH RECEPTOR-LIKE PROTEIN KINASE PERK4"/>
    <property type="match status" value="1"/>
</dbReference>
<feature type="domain" description="Protein kinase" evidence="19">
    <location>
        <begin position="363"/>
        <end position="641"/>
    </location>
</feature>
<evidence type="ECO:0000256" key="2">
    <source>
        <dbReference type="ARBA" id="ARBA00012513"/>
    </source>
</evidence>
<dbReference type="InterPro" id="IPR011009">
    <property type="entry name" value="Kinase-like_dom_sf"/>
</dbReference>
<dbReference type="PROSITE" id="PS00107">
    <property type="entry name" value="PROTEIN_KINASE_ATP"/>
    <property type="match status" value="1"/>
</dbReference>
<feature type="domain" description="EF-hand" evidence="20">
    <location>
        <begin position="718"/>
        <end position="753"/>
    </location>
</feature>
<evidence type="ECO:0000256" key="14">
    <source>
        <dbReference type="ARBA" id="ARBA00047899"/>
    </source>
</evidence>
<feature type="compositionally biased region" description="Low complexity" evidence="17">
    <location>
        <begin position="142"/>
        <end position="155"/>
    </location>
</feature>
<dbReference type="EMBL" id="JBANQN010000004">
    <property type="protein sequence ID" value="KAK6790635.1"/>
    <property type="molecule type" value="Genomic_DNA"/>
</dbReference>
<keyword evidence="13 18" id="KW-0472">Membrane</keyword>
<dbReference type="FunFam" id="1.10.510.10:FF:000173">
    <property type="entry name" value="proline-rich receptor-like protein kinase PERK8"/>
    <property type="match status" value="1"/>
</dbReference>
<dbReference type="SUPFAM" id="SSF47473">
    <property type="entry name" value="EF-hand"/>
    <property type="match status" value="1"/>
</dbReference>
<dbReference type="InterPro" id="IPR011992">
    <property type="entry name" value="EF-hand-dom_pair"/>
</dbReference>
<reference evidence="21 22" key="1">
    <citation type="submission" date="2024-02" db="EMBL/GenBank/DDBJ databases">
        <title>de novo genome assembly of Solanum bulbocastanum strain 11H21.</title>
        <authorList>
            <person name="Hosaka A.J."/>
        </authorList>
    </citation>
    <scope>NUCLEOTIDE SEQUENCE [LARGE SCALE GENOMIC DNA]</scope>
    <source>
        <tissue evidence="21">Young leaves</tissue>
    </source>
</reference>
<keyword evidence="11 16" id="KW-0067">ATP-binding</keyword>
<feature type="region of interest" description="Disordered" evidence="17">
    <location>
        <begin position="321"/>
        <end position="340"/>
    </location>
</feature>
<keyword evidence="5" id="KW-0808">Transferase</keyword>
<feature type="region of interest" description="Disordered" evidence="17">
    <location>
        <begin position="1"/>
        <end position="260"/>
    </location>
</feature>
<organism evidence="21 22">
    <name type="scientific">Solanum bulbocastanum</name>
    <name type="common">Wild potato</name>
    <dbReference type="NCBI Taxonomy" id="147425"/>
    <lineage>
        <taxon>Eukaryota</taxon>
        <taxon>Viridiplantae</taxon>
        <taxon>Streptophyta</taxon>
        <taxon>Embryophyta</taxon>
        <taxon>Tracheophyta</taxon>
        <taxon>Spermatophyta</taxon>
        <taxon>Magnoliopsida</taxon>
        <taxon>eudicotyledons</taxon>
        <taxon>Gunneridae</taxon>
        <taxon>Pentapetalae</taxon>
        <taxon>asterids</taxon>
        <taxon>lamiids</taxon>
        <taxon>Solanales</taxon>
        <taxon>Solanaceae</taxon>
        <taxon>Solanoideae</taxon>
        <taxon>Solaneae</taxon>
        <taxon>Solanum</taxon>
    </lineage>
</organism>
<dbReference type="GO" id="GO:0005524">
    <property type="term" value="F:ATP binding"/>
    <property type="evidence" value="ECO:0007669"/>
    <property type="project" value="UniProtKB-UniRule"/>
</dbReference>
<evidence type="ECO:0000256" key="5">
    <source>
        <dbReference type="ARBA" id="ARBA00022679"/>
    </source>
</evidence>
<feature type="compositionally biased region" description="Polar residues" evidence="17">
    <location>
        <begin position="321"/>
        <end position="336"/>
    </location>
</feature>
<dbReference type="EC" id="2.7.11.1" evidence="2"/>
<keyword evidence="9" id="KW-0418">Kinase</keyword>
<evidence type="ECO:0000256" key="8">
    <source>
        <dbReference type="ARBA" id="ARBA00022741"/>
    </source>
</evidence>
<feature type="compositionally biased region" description="Low complexity" evidence="17">
    <location>
        <begin position="192"/>
        <end position="213"/>
    </location>
</feature>
<keyword evidence="6 18" id="KW-0812">Transmembrane</keyword>
<evidence type="ECO:0000256" key="18">
    <source>
        <dbReference type="SAM" id="Phobius"/>
    </source>
</evidence>
<evidence type="ECO:0000256" key="6">
    <source>
        <dbReference type="ARBA" id="ARBA00022692"/>
    </source>
</evidence>
<evidence type="ECO:0000313" key="22">
    <source>
        <dbReference type="Proteomes" id="UP001371456"/>
    </source>
</evidence>
<dbReference type="PROSITE" id="PS00108">
    <property type="entry name" value="PROTEIN_KINASE_ST"/>
    <property type="match status" value="1"/>
</dbReference>
<evidence type="ECO:0000256" key="16">
    <source>
        <dbReference type="PROSITE-ProRule" id="PRU10141"/>
    </source>
</evidence>
<gene>
    <name evidence="21" type="ORF">RDI58_009716</name>
</gene>
<evidence type="ECO:0000256" key="11">
    <source>
        <dbReference type="ARBA" id="ARBA00022840"/>
    </source>
</evidence>
<dbReference type="FunFam" id="3.30.200.20:FF:000212">
    <property type="entry name" value="Proline-rich receptor-like protein kinase PERK8"/>
    <property type="match status" value="1"/>
</dbReference>
<evidence type="ECO:0000256" key="3">
    <source>
        <dbReference type="ARBA" id="ARBA00022475"/>
    </source>
</evidence>
<comment type="caution">
    <text evidence="21">The sequence shown here is derived from an EMBL/GenBank/DDBJ whole genome shotgun (WGS) entry which is preliminary data.</text>
</comment>
<dbReference type="Pfam" id="PF13499">
    <property type="entry name" value="EF-hand_7"/>
    <property type="match status" value="2"/>
</dbReference>
<evidence type="ECO:0000259" key="19">
    <source>
        <dbReference type="PROSITE" id="PS50011"/>
    </source>
</evidence>
<evidence type="ECO:0000256" key="17">
    <source>
        <dbReference type="SAM" id="MobiDB-lite"/>
    </source>
</evidence>
<feature type="domain" description="EF-hand" evidence="20">
    <location>
        <begin position="793"/>
        <end position="828"/>
    </location>
</feature>
<dbReference type="InterPro" id="IPR002048">
    <property type="entry name" value="EF_hand_dom"/>
</dbReference>
<dbReference type="PROSITE" id="PS50011">
    <property type="entry name" value="PROTEIN_KINASE_DOM"/>
    <property type="match status" value="1"/>
</dbReference>
<evidence type="ECO:0000256" key="13">
    <source>
        <dbReference type="ARBA" id="ARBA00023136"/>
    </source>
</evidence>
<accession>A0AAN8TP20</accession>
<dbReference type="GO" id="GO:0005886">
    <property type="term" value="C:plasma membrane"/>
    <property type="evidence" value="ECO:0007669"/>
    <property type="project" value="UniProtKB-SubCell"/>
</dbReference>
<dbReference type="InterPro" id="IPR000719">
    <property type="entry name" value="Prot_kinase_dom"/>
</dbReference>
<dbReference type="CDD" id="cd14066">
    <property type="entry name" value="STKc_IRAK"/>
    <property type="match status" value="1"/>
</dbReference>
<protein>
    <recommendedName>
        <fullName evidence="2">non-specific serine/threonine protein kinase</fullName>
        <ecNumber evidence="2">2.7.11.1</ecNumber>
    </recommendedName>
</protein>
<comment type="catalytic activity">
    <reaction evidence="14">
        <text>L-threonyl-[protein] + ATP = O-phospho-L-threonyl-[protein] + ADP + H(+)</text>
        <dbReference type="Rhea" id="RHEA:46608"/>
        <dbReference type="Rhea" id="RHEA-COMP:11060"/>
        <dbReference type="Rhea" id="RHEA-COMP:11605"/>
        <dbReference type="ChEBI" id="CHEBI:15378"/>
        <dbReference type="ChEBI" id="CHEBI:30013"/>
        <dbReference type="ChEBI" id="CHEBI:30616"/>
        <dbReference type="ChEBI" id="CHEBI:61977"/>
        <dbReference type="ChEBI" id="CHEBI:456216"/>
        <dbReference type="EC" id="2.7.11.1"/>
    </reaction>
</comment>
<keyword evidence="22" id="KW-1185">Reference proteome</keyword>
<evidence type="ECO:0000259" key="20">
    <source>
        <dbReference type="PROSITE" id="PS50222"/>
    </source>
</evidence>
<name>A0AAN8TP20_SOLBU</name>
<evidence type="ECO:0000256" key="10">
    <source>
        <dbReference type="ARBA" id="ARBA00022837"/>
    </source>
</evidence>
<comment type="catalytic activity">
    <reaction evidence="15">
        <text>L-seryl-[protein] + ATP = O-phospho-L-seryl-[protein] + ADP + H(+)</text>
        <dbReference type="Rhea" id="RHEA:17989"/>
        <dbReference type="Rhea" id="RHEA-COMP:9863"/>
        <dbReference type="Rhea" id="RHEA-COMP:11604"/>
        <dbReference type="ChEBI" id="CHEBI:15378"/>
        <dbReference type="ChEBI" id="CHEBI:29999"/>
        <dbReference type="ChEBI" id="CHEBI:30616"/>
        <dbReference type="ChEBI" id="CHEBI:83421"/>
        <dbReference type="ChEBI" id="CHEBI:456216"/>
        <dbReference type="EC" id="2.7.11.1"/>
    </reaction>
</comment>
<keyword evidence="8 16" id="KW-0547">Nucleotide-binding</keyword>
<dbReference type="PANTHER" id="PTHR47982:SF27">
    <property type="entry name" value="NON-SPECIFIC SERINE_THREONINE PROTEIN KINASE"/>
    <property type="match status" value="1"/>
</dbReference>
<feature type="compositionally biased region" description="Polar residues" evidence="17">
    <location>
        <begin position="224"/>
        <end position="251"/>
    </location>
</feature>
<evidence type="ECO:0000256" key="15">
    <source>
        <dbReference type="ARBA" id="ARBA00048679"/>
    </source>
</evidence>
<evidence type="ECO:0000313" key="21">
    <source>
        <dbReference type="EMBL" id="KAK6790635.1"/>
    </source>
</evidence>
<evidence type="ECO:0000256" key="1">
    <source>
        <dbReference type="ARBA" id="ARBA00004162"/>
    </source>
</evidence>
<dbReference type="Gene3D" id="3.30.200.20">
    <property type="entry name" value="Phosphorylase Kinase, domain 1"/>
    <property type="match status" value="1"/>
</dbReference>
<keyword evidence="4" id="KW-0723">Serine/threonine-protein kinase</keyword>
<dbReference type="Pfam" id="PF07714">
    <property type="entry name" value="PK_Tyr_Ser-Thr"/>
    <property type="match status" value="1"/>
</dbReference>
<dbReference type="Gene3D" id="1.10.510.10">
    <property type="entry name" value="Transferase(Phosphotransferase) domain 1"/>
    <property type="match status" value="1"/>
</dbReference>
<dbReference type="FunFam" id="1.10.238.10:FF:000178">
    <property type="entry name" value="Calmodulin-2 A"/>
    <property type="match status" value="1"/>
</dbReference>
<feature type="compositionally biased region" description="Pro residues" evidence="17">
    <location>
        <begin position="20"/>
        <end position="125"/>
    </location>
</feature>
<dbReference type="Gene3D" id="1.10.238.10">
    <property type="entry name" value="EF-hand"/>
    <property type="match status" value="1"/>
</dbReference>
<keyword evidence="10" id="KW-0106">Calcium</keyword>
<feature type="domain" description="EF-hand" evidence="20">
    <location>
        <begin position="681"/>
        <end position="716"/>
    </location>
</feature>
<dbReference type="SUPFAM" id="SSF56112">
    <property type="entry name" value="Protein kinase-like (PK-like)"/>
    <property type="match status" value="1"/>
</dbReference>
<evidence type="ECO:0000256" key="9">
    <source>
        <dbReference type="ARBA" id="ARBA00022777"/>
    </source>
</evidence>
<feature type="domain" description="EF-hand" evidence="20">
    <location>
        <begin position="757"/>
        <end position="792"/>
    </location>
</feature>